<dbReference type="EMBL" id="FLQX01000147">
    <property type="protein sequence ID" value="SBT09305.1"/>
    <property type="molecule type" value="Genomic_DNA"/>
</dbReference>
<dbReference type="AlphaFoldDB" id="A0A1A8XWC1"/>
<feature type="region of interest" description="Disordered" evidence="1">
    <location>
        <begin position="1"/>
        <end position="29"/>
    </location>
</feature>
<keyword evidence="3" id="KW-1185">Reference proteome</keyword>
<evidence type="ECO:0000313" key="3">
    <source>
        <dbReference type="Proteomes" id="UP000199169"/>
    </source>
</evidence>
<protein>
    <submittedName>
        <fullName evidence="2">Uncharacterized protein</fullName>
    </submittedName>
</protein>
<proteinExistence type="predicted"/>
<accession>A0A1A8XWC1</accession>
<gene>
    <name evidence="2" type="ORF">ACCAA_680031</name>
</gene>
<dbReference type="Proteomes" id="UP000199169">
    <property type="component" value="Unassembled WGS sequence"/>
</dbReference>
<sequence length="71" mass="7896">MKSRRCASSRTSCSPGRTERSGPPGAARCRLAVERRDARRHRPAMNLAHLLARTDRVFPKRPALALGESEL</sequence>
<reference evidence="2 3" key="1">
    <citation type="submission" date="2016-06" db="EMBL/GenBank/DDBJ databases">
        <authorList>
            <person name="Kjaerup R.B."/>
            <person name="Dalgaard T.S."/>
            <person name="Juul-Madsen H.R."/>
        </authorList>
    </citation>
    <scope>NUCLEOTIDE SEQUENCE [LARGE SCALE GENOMIC DNA]</scope>
    <source>
        <strain evidence="2">3</strain>
    </source>
</reference>
<organism evidence="2 3">
    <name type="scientific">Candidatus Accumulibacter aalborgensis</name>
    <dbReference type="NCBI Taxonomy" id="1860102"/>
    <lineage>
        <taxon>Bacteria</taxon>
        <taxon>Pseudomonadati</taxon>
        <taxon>Pseudomonadota</taxon>
        <taxon>Betaproteobacteria</taxon>
        <taxon>Candidatus Accumulibacter</taxon>
    </lineage>
</organism>
<evidence type="ECO:0000313" key="2">
    <source>
        <dbReference type="EMBL" id="SBT09305.1"/>
    </source>
</evidence>
<name>A0A1A8XWC1_9PROT</name>
<dbReference type="STRING" id="1860102.ACCAA_680031"/>
<evidence type="ECO:0000256" key="1">
    <source>
        <dbReference type="SAM" id="MobiDB-lite"/>
    </source>
</evidence>